<dbReference type="EMBL" id="LN734822">
    <property type="protein sequence ID" value="CEL24309.1"/>
    <property type="molecule type" value="Genomic_DNA"/>
</dbReference>
<dbReference type="Gene3D" id="3.40.50.10320">
    <property type="entry name" value="LmbE-like"/>
    <property type="match status" value="1"/>
</dbReference>
<feature type="region of interest" description="Disordered" evidence="1">
    <location>
        <begin position="30"/>
        <end position="56"/>
    </location>
</feature>
<feature type="compositionally biased region" description="Low complexity" evidence="1">
    <location>
        <begin position="30"/>
        <end position="44"/>
    </location>
</feature>
<reference evidence="4" key="3">
    <citation type="submission" date="2014-09" db="EMBL/GenBank/DDBJ databases">
        <authorList>
            <person name="Bishop-Lilly K.A."/>
            <person name="Broomall S.M."/>
            <person name="Chain P.S."/>
            <person name="Chertkov O."/>
            <person name="Coyne S.R."/>
            <person name="Daligault H.E."/>
            <person name="Davenport K.W."/>
            <person name="Erkkila T."/>
            <person name="Frey K.G."/>
            <person name="Gibbons H.S."/>
            <person name="Gu W."/>
            <person name="Jaissle J."/>
            <person name="Johnson S.L."/>
            <person name="Koroleva G.I."/>
            <person name="Ladner J.T."/>
            <person name="Lo C.-C."/>
            <person name="Minogue T.D."/>
            <person name="Munk C."/>
            <person name="Palacios G.F."/>
            <person name="Redden C.L."/>
            <person name="Rosenzweig C.N."/>
            <person name="Scholz M.B."/>
            <person name="Teshima H."/>
            <person name="Xu Y."/>
        </authorList>
    </citation>
    <scope>NUCLEOTIDE SEQUENCE</scope>
    <source>
        <strain evidence="4">Mb9</strain>
    </source>
</reference>
<accession>A0A090IAZ4</accession>
<dbReference type="Proteomes" id="UP000062768">
    <property type="component" value="Chromosome I"/>
</dbReference>
<reference evidence="2" key="1">
    <citation type="submission" date="2013-12" db="EMBL/GenBank/DDBJ databases">
        <title>The complete genome sequence of Methanobacterium sp. BRM9.</title>
        <authorList>
            <consortium name="Pastoral Greenhouse Gas Research Consortium"/>
            <person name="Kelly W.J."/>
            <person name="Leahy S.C."/>
            <person name="Perry R."/>
            <person name="Li D."/>
            <person name="Altermann E."/>
            <person name="Lambie S.C."/>
            <person name="Attwood G.T."/>
        </authorList>
    </citation>
    <scope>NUCLEOTIDE SEQUENCE [LARGE SCALE GENOMIC DNA]</scope>
    <source>
        <strain evidence="2">BRM9</strain>
    </source>
</reference>
<evidence type="ECO:0000256" key="1">
    <source>
        <dbReference type="SAM" id="MobiDB-lite"/>
    </source>
</evidence>
<dbReference type="OrthoDB" id="70547at2157"/>
<dbReference type="Pfam" id="PF02585">
    <property type="entry name" value="PIG-L"/>
    <property type="match status" value="1"/>
</dbReference>
<proteinExistence type="predicted"/>
<keyword evidence="6" id="KW-1185">Reference proteome</keyword>
<protein>
    <submittedName>
        <fullName evidence="2">LmbE family protein</fullName>
    </submittedName>
    <submittedName>
        <fullName evidence="5">PIG-L family deacetylase</fullName>
    </submittedName>
    <submittedName>
        <fullName evidence="3">Putative secreted protein</fullName>
    </submittedName>
</protein>
<evidence type="ECO:0000313" key="2">
    <source>
        <dbReference type="EMBL" id="AIS32502.1"/>
    </source>
</evidence>
<feature type="compositionally biased region" description="Polar residues" evidence="1">
    <location>
        <begin position="45"/>
        <end position="56"/>
    </location>
</feature>
<evidence type="ECO:0000313" key="6">
    <source>
        <dbReference type="Proteomes" id="UP000062768"/>
    </source>
</evidence>
<evidence type="ECO:0000313" key="5">
    <source>
        <dbReference type="EMBL" id="MBF4474111.1"/>
    </source>
</evidence>
<dbReference type="EMBL" id="JADIIL010000007">
    <property type="protein sequence ID" value="MBF4474111.1"/>
    <property type="molecule type" value="Genomic_DNA"/>
</dbReference>
<dbReference type="PATRIC" id="fig|2162.10.peg.693"/>
<dbReference type="InterPro" id="IPR024078">
    <property type="entry name" value="LmbE-like_dom_sf"/>
</dbReference>
<dbReference type="EMBL" id="CP006933">
    <property type="protein sequence ID" value="AIS32502.1"/>
    <property type="molecule type" value="Genomic_DNA"/>
</dbReference>
<dbReference type="SUPFAM" id="SSF102588">
    <property type="entry name" value="LmbE-like"/>
    <property type="match status" value="1"/>
</dbReference>
<dbReference type="GeneID" id="26738922"/>
<dbReference type="Proteomes" id="UP000029661">
    <property type="component" value="Chromosome"/>
</dbReference>
<dbReference type="RefSeq" id="WP_048073658.1">
    <property type="nucleotide sequence ID" value="NZ_CALCVY010000056.1"/>
</dbReference>
<evidence type="ECO:0000313" key="3">
    <source>
        <dbReference type="EMBL" id="CEA14725.1"/>
    </source>
</evidence>
<dbReference type="KEGG" id="mfi:DSM1535_2338"/>
<dbReference type="Proteomes" id="UP000606900">
    <property type="component" value="Unassembled WGS sequence"/>
</dbReference>
<gene>
    <name evidence="2" type="ORF">BRM9_1691</name>
    <name evidence="3" type="ORF">DSM1535_2338</name>
    <name evidence="5" type="ORF">ISP06_01385</name>
    <name evidence="4" type="ORF">MB9_0665</name>
</gene>
<evidence type="ECO:0000313" key="4">
    <source>
        <dbReference type="EMBL" id="CEL24309.1"/>
    </source>
</evidence>
<organism evidence="3">
    <name type="scientific">Methanobacterium formicicum</name>
    <dbReference type="NCBI Taxonomy" id="2162"/>
    <lineage>
        <taxon>Archaea</taxon>
        <taxon>Methanobacteriati</taxon>
        <taxon>Methanobacteriota</taxon>
        <taxon>Methanomada group</taxon>
        <taxon>Methanobacteria</taxon>
        <taxon>Methanobacteriales</taxon>
        <taxon>Methanobacteriaceae</taxon>
        <taxon>Methanobacterium</taxon>
    </lineage>
</organism>
<reference evidence="3" key="2">
    <citation type="submission" date="2014-08" db="EMBL/GenBank/DDBJ databases">
        <authorList>
            <person name="Wibberg D."/>
        </authorList>
    </citation>
    <scope>NUCLEOTIDE SEQUENCE</scope>
</reference>
<name>A0A090IAZ4_METFO</name>
<dbReference type="EMBL" id="LN515531">
    <property type="protein sequence ID" value="CEA14725.1"/>
    <property type="molecule type" value="Genomic_DNA"/>
</dbReference>
<dbReference type="KEGG" id="mfc:BRM9_1691"/>
<dbReference type="STRING" id="2162.BRM9_1691"/>
<dbReference type="InterPro" id="IPR003737">
    <property type="entry name" value="GlcNAc_PI_deacetylase-related"/>
</dbReference>
<reference evidence="5" key="4">
    <citation type="submission" date="2020-10" db="EMBL/GenBank/DDBJ databases">
        <title>Dehalococcoides mccartyi of a TCE/Cr reducing biochatode.</title>
        <authorList>
            <person name="Matturro B."/>
        </authorList>
    </citation>
    <scope>NUCLEOTIDE SEQUENCE</scope>
    <source>
        <strain evidence="5">Bin2</strain>
    </source>
</reference>
<sequence>MKKTIIILLLAIPLILFIALFPTFSAENGSSGIQSNNSNNTTQTADNGTGNTSSTPEKVAFIIPHADDETIGAGGTVQRIMEDGSPIHFELMTSGDAVTSQLLTVTNYYSVSIPANATASERKKLIREDSFKQVMGIFGCNSYNIHSFDDGALNANVVFTTMENLYLKEGYTVFYTTTGDGNGDHLACQQGMKMMKDKYPNLKYRQFPIYYYHANRAVTSALTKNYTDVNVNQYATKKKSAFQVYYNIHTILNTFYPYSDGLYSIGPERIYYMN</sequence>
<dbReference type="AlphaFoldDB" id="A0A090IAZ4"/>